<dbReference type="SUPFAM" id="SSF53756">
    <property type="entry name" value="UDP-Glycosyltransferase/glycogen phosphorylase"/>
    <property type="match status" value="1"/>
</dbReference>
<reference evidence="3 4" key="1">
    <citation type="journal article" date="2016" name="DNA Res.">
        <title>The draft genome of MD-2 pineapple using hybrid error correction of long reads.</title>
        <authorList>
            <person name="Redwan R.M."/>
            <person name="Saidin A."/>
            <person name="Kumar S.V."/>
        </authorList>
    </citation>
    <scope>NUCLEOTIDE SEQUENCE [LARGE SCALE GENOMIC DNA]</scope>
    <source>
        <strain evidence="4">cv. MD2</strain>
        <tissue evidence="3">Leaf</tissue>
    </source>
</reference>
<dbReference type="Gene3D" id="3.40.50.2000">
    <property type="entry name" value="Glycogen Phosphorylase B"/>
    <property type="match status" value="1"/>
</dbReference>
<dbReference type="PANTHER" id="PTHR48044:SF22">
    <property type="entry name" value="GLYCOSYLTRANSFERASE"/>
    <property type="match status" value="1"/>
</dbReference>
<evidence type="ECO:0000256" key="1">
    <source>
        <dbReference type="ARBA" id="ARBA00009995"/>
    </source>
</evidence>
<dbReference type="PANTHER" id="PTHR48044">
    <property type="entry name" value="GLYCOSYLTRANSFERASE"/>
    <property type="match status" value="1"/>
</dbReference>
<comment type="caution">
    <text evidence="3">The sequence shown here is derived from an EMBL/GenBank/DDBJ whole genome shotgun (WGS) entry which is preliminary data.</text>
</comment>
<organism evidence="3 4">
    <name type="scientific">Ananas comosus</name>
    <name type="common">Pineapple</name>
    <name type="synonym">Ananas ananas</name>
    <dbReference type="NCBI Taxonomy" id="4615"/>
    <lineage>
        <taxon>Eukaryota</taxon>
        <taxon>Viridiplantae</taxon>
        <taxon>Streptophyta</taxon>
        <taxon>Embryophyta</taxon>
        <taxon>Tracheophyta</taxon>
        <taxon>Spermatophyta</taxon>
        <taxon>Magnoliopsida</taxon>
        <taxon>Liliopsida</taxon>
        <taxon>Poales</taxon>
        <taxon>Bromeliaceae</taxon>
        <taxon>Bromelioideae</taxon>
        <taxon>Ananas</taxon>
    </lineage>
</organism>
<dbReference type="GO" id="GO:0008194">
    <property type="term" value="F:UDP-glycosyltransferase activity"/>
    <property type="evidence" value="ECO:0007669"/>
    <property type="project" value="InterPro"/>
</dbReference>
<keyword evidence="2 3" id="KW-0808">Transferase</keyword>
<dbReference type="Pfam" id="PF00201">
    <property type="entry name" value="UDPGT"/>
    <property type="match status" value="1"/>
</dbReference>
<name>A0A199VG72_ANACO</name>
<dbReference type="CDD" id="cd03784">
    <property type="entry name" value="GT1_Gtf-like"/>
    <property type="match status" value="1"/>
</dbReference>
<dbReference type="AlphaFoldDB" id="A0A199VG72"/>
<comment type="similarity">
    <text evidence="1">Belongs to the UDP-glycosyltransferase family.</text>
</comment>
<evidence type="ECO:0000313" key="4">
    <source>
        <dbReference type="Proteomes" id="UP000092600"/>
    </source>
</evidence>
<sequence length="218" mass="23769">MLFNTCREIEGDSSTRSPRAAVSQQETLHGGAESRASVLTCPSDPPRRCPTQIEQLAIALLNSNRRFIWVLRDADRGDFCRGGKRRRQTAAGTGAAAEILAHEATAAFVSHCGWNSCMESISMGVPVVGWPMHSDQPRNAVFVSEYLKVGVVVRDWARREETVTAAEIEDAIKKVMVDDGAEEIRRRAKALGEAVRGAVADGGSSRTDFDAFIAHISR</sequence>
<dbReference type="InterPro" id="IPR002213">
    <property type="entry name" value="UDP_glucos_trans"/>
</dbReference>
<accession>A0A199VG72</accession>
<proteinExistence type="inferred from homology"/>
<dbReference type="Proteomes" id="UP000092600">
    <property type="component" value="Unassembled WGS sequence"/>
</dbReference>
<gene>
    <name evidence="3" type="ORF">ACMD2_13051</name>
</gene>
<dbReference type="EMBL" id="LSRQ01001910">
    <property type="protein sequence ID" value="OAY76117.1"/>
    <property type="molecule type" value="Genomic_DNA"/>
</dbReference>
<evidence type="ECO:0000256" key="2">
    <source>
        <dbReference type="ARBA" id="ARBA00022679"/>
    </source>
</evidence>
<dbReference type="FunFam" id="3.40.50.2000:FF:000060">
    <property type="entry name" value="Glycosyltransferase"/>
    <property type="match status" value="1"/>
</dbReference>
<dbReference type="GO" id="GO:1901135">
    <property type="term" value="P:carbohydrate derivative metabolic process"/>
    <property type="evidence" value="ECO:0007669"/>
    <property type="project" value="UniProtKB-ARBA"/>
</dbReference>
<evidence type="ECO:0000313" key="3">
    <source>
        <dbReference type="EMBL" id="OAY76117.1"/>
    </source>
</evidence>
<protein>
    <submittedName>
        <fullName evidence="3">Zeatin O-glucosyltransferase</fullName>
    </submittedName>
</protein>